<dbReference type="InterPro" id="IPR036259">
    <property type="entry name" value="MFS_trans_sf"/>
</dbReference>
<feature type="transmembrane region" description="Helical" evidence="8">
    <location>
        <begin position="378"/>
        <end position="398"/>
    </location>
</feature>
<evidence type="ECO:0000313" key="10">
    <source>
        <dbReference type="EMBL" id="MCX4238358.1"/>
    </source>
</evidence>
<evidence type="ECO:0000256" key="6">
    <source>
        <dbReference type="ARBA" id="ARBA00023251"/>
    </source>
</evidence>
<gene>
    <name evidence="10" type="ORF">K3769_37420</name>
</gene>
<feature type="transmembrane region" description="Helical" evidence="8">
    <location>
        <begin position="122"/>
        <end position="142"/>
    </location>
</feature>
<feature type="transmembrane region" description="Helical" evidence="8">
    <location>
        <begin position="419"/>
        <end position="442"/>
    </location>
</feature>
<feature type="transmembrane region" description="Helical" evidence="8">
    <location>
        <begin position="97"/>
        <end position="116"/>
    </location>
</feature>
<feature type="compositionally biased region" description="Low complexity" evidence="7">
    <location>
        <begin position="1"/>
        <end position="15"/>
    </location>
</feature>
<feature type="transmembrane region" description="Helical" evidence="8">
    <location>
        <begin position="185"/>
        <end position="203"/>
    </location>
</feature>
<evidence type="ECO:0000256" key="3">
    <source>
        <dbReference type="ARBA" id="ARBA00022692"/>
    </source>
</evidence>
<comment type="caution">
    <text evidence="10">The sequence shown here is derived from an EMBL/GenBank/DDBJ whole genome shotgun (WGS) entry which is preliminary data.</text>
</comment>
<name>A0ABT3VES0_9ACTN</name>
<dbReference type="InterPro" id="IPR011701">
    <property type="entry name" value="MFS"/>
</dbReference>
<feature type="transmembrane region" description="Helical" evidence="8">
    <location>
        <begin position="454"/>
        <end position="476"/>
    </location>
</feature>
<dbReference type="InterPro" id="IPR020846">
    <property type="entry name" value="MFS_dom"/>
</dbReference>
<evidence type="ECO:0000256" key="2">
    <source>
        <dbReference type="ARBA" id="ARBA00022448"/>
    </source>
</evidence>
<feature type="transmembrane region" description="Helical" evidence="8">
    <location>
        <begin position="34"/>
        <end position="54"/>
    </location>
</feature>
<keyword evidence="5 8" id="KW-0472">Membrane</keyword>
<evidence type="ECO:0000313" key="11">
    <source>
        <dbReference type="Proteomes" id="UP001165590"/>
    </source>
</evidence>
<feature type="transmembrane region" description="Helical" evidence="8">
    <location>
        <begin position="215"/>
        <end position="234"/>
    </location>
</feature>
<feature type="transmembrane region" description="Helical" evidence="8">
    <location>
        <begin position="66"/>
        <end position="85"/>
    </location>
</feature>
<dbReference type="Proteomes" id="UP001165590">
    <property type="component" value="Unassembled WGS sequence"/>
</dbReference>
<feature type="transmembrane region" description="Helical" evidence="8">
    <location>
        <begin position="240"/>
        <end position="263"/>
    </location>
</feature>
<feature type="domain" description="Major facilitator superfamily (MFS) profile" evidence="9">
    <location>
        <begin position="31"/>
        <end position="481"/>
    </location>
</feature>
<dbReference type="Gene3D" id="1.20.1250.20">
    <property type="entry name" value="MFS general substrate transporter like domains"/>
    <property type="match status" value="1"/>
</dbReference>
<comment type="subcellular location">
    <subcellularLocation>
        <location evidence="1">Cell membrane</location>
        <topology evidence="1">Multi-pass membrane protein</topology>
    </subcellularLocation>
</comment>
<feature type="transmembrane region" description="Helical" evidence="8">
    <location>
        <begin position="154"/>
        <end position="179"/>
    </location>
</feature>
<feature type="region of interest" description="Disordered" evidence="7">
    <location>
        <begin position="1"/>
        <end position="24"/>
    </location>
</feature>
<dbReference type="Gene3D" id="1.20.1720.10">
    <property type="entry name" value="Multidrug resistance protein D"/>
    <property type="match status" value="1"/>
</dbReference>
<dbReference type="PANTHER" id="PTHR42718:SF9">
    <property type="entry name" value="MAJOR FACILITATOR SUPERFAMILY MULTIDRUG TRANSPORTER MFSC"/>
    <property type="match status" value="1"/>
</dbReference>
<evidence type="ECO:0000256" key="4">
    <source>
        <dbReference type="ARBA" id="ARBA00022989"/>
    </source>
</evidence>
<evidence type="ECO:0000256" key="1">
    <source>
        <dbReference type="ARBA" id="ARBA00004651"/>
    </source>
</evidence>
<dbReference type="RefSeq" id="WP_267030656.1">
    <property type="nucleotide sequence ID" value="NZ_JAIFZO010000002.1"/>
</dbReference>
<dbReference type="EMBL" id="JAIFZO010000002">
    <property type="protein sequence ID" value="MCX4238358.1"/>
    <property type="molecule type" value="Genomic_DNA"/>
</dbReference>
<evidence type="ECO:0000259" key="9">
    <source>
        <dbReference type="PROSITE" id="PS50850"/>
    </source>
</evidence>
<reference evidence="10" key="1">
    <citation type="journal article" date="2022" name="bioRxiv">
        <title>Discovery and biosynthetic assessment of Streptomyces ortus sp nov. isolated from a deep-sea sponge.</title>
        <authorList>
            <person name="Williams S.E."/>
        </authorList>
    </citation>
    <scope>NUCLEOTIDE SEQUENCE</scope>
    <source>
        <strain evidence="10">A15ISP2-DRY2</strain>
    </source>
</reference>
<evidence type="ECO:0000256" key="5">
    <source>
        <dbReference type="ARBA" id="ARBA00023136"/>
    </source>
</evidence>
<keyword evidence="3 8" id="KW-0812">Transmembrane</keyword>
<dbReference type="CDD" id="cd17504">
    <property type="entry name" value="MFS_MMR_MDR_like"/>
    <property type="match status" value="1"/>
</dbReference>
<dbReference type="Pfam" id="PF07690">
    <property type="entry name" value="MFS_1"/>
    <property type="match status" value="1"/>
</dbReference>
<dbReference type="PROSITE" id="PS50850">
    <property type="entry name" value="MFS"/>
    <property type="match status" value="1"/>
</dbReference>
<feature type="transmembrane region" description="Helical" evidence="8">
    <location>
        <begin position="284"/>
        <end position="303"/>
    </location>
</feature>
<proteinExistence type="predicted"/>
<feature type="transmembrane region" description="Helical" evidence="8">
    <location>
        <begin position="354"/>
        <end position="372"/>
    </location>
</feature>
<evidence type="ECO:0000256" key="7">
    <source>
        <dbReference type="SAM" id="MobiDB-lite"/>
    </source>
</evidence>
<evidence type="ECO:0000256" key="8">
    <source>
        <dbReference type="SAM" id="Phobius"/>
    </source>
</evidence>
<protein>
    <submittedName>
        <fullName evidence="10">MFS transporter</fullName>
    </submittedName>
</protein>
<keyword evidence="11" id="KW-1185">Reference proteome</keyword>
<organism evidence="10 11">
    <name type="scientific">Streptomyces ortus</name>
    <dbReference type="NCBI Taxonomy" id="2867268"/>
    <lineage>
        <taxon>Bacteria</taxon>
        <taxon>Bacillati</taxon>
        <taxon>Actinomycetota</taxon>
        <taxon>Actinomycetes</taxon>
        <taxon>Kitasatosporales</taxon>
        <taxon>Streptomycetaceae</taxon>
        <taxon>Streptomyces</taxon>
    </lineage>
</organism>
<sequence length="508" mass="51775">MQEPTPTESIPTEPTRAGRSTSPAGLRAGLTVPVLAYGGILMAVMQTAVVPLLPDLPRLTGSSAAAVSWTVTATLLAGAVLTPVLGRAGDMYGKKRVLLLALSLMTAGSVLCALTSDIRVLIAARALQGAAAAVVPLSISILRDVLPPERTVSAVALMSSTVGIGAALGLPLAALIVQYADWHTMFWVSAALGAAGLALAAWTVDESAVRHPGRFDTPGALGLATVLVCLLLAVSQGGEWGWGSMPVIGLFTGFVVALALWWWQQLRAERPLVDLRLAARPRVALPHLTALLVGFSFYANSLVTAQLVQAPEGTGYGLGLSIVGAGLCLLPSGVIMLFLSPVSARISLSRGPRVTLALGAVVIACGYGIRILDSRDLWVIILGGAIVSAGTALAYSALPTLILGAVPAAQTGSASGVNVLMRTIGQAVCSAAVAAVLVHHISPVGGLLLPSLRGYLLAFAMAGAVALAGCAMALAIPGSDERDKPGRWPRRRRGGPAAGNLLEGAGDA</sequence>
<feature type="region of interest" description="Disordered" evidence="7">
    <location>
        <begin position="481"/>
        <end position="508"/>
    </location>
</feature>
<dbReference type="PANTHER" id="PTHR42718">
    <property type="entry name" value="MAJOR FACILITATOR SUPERFAMILY MULTIDRUG TRANSPORTER MFSC"/>
    <property type="match status" value="1"/>
</dbReference>
<feature type="transmembrane region" description="Helical" evidence="8">
    <location>
        <begin position="315"/>
        <end position="342"/>
    </location>
</feature>
<dbReference type="SUPFAM" id="SSF103473">
    <property type="entry name" value="MFS general substrate transporter"/>
    <property type="match status" value="1"/>
</dbReference>
<accession>A0ABT3VES0</accession>
<keyword evidence="4 8" id="KW-1133">Transmembrane helix</keyword>
<keyword evidence="6" id="KW-0046">Antibiotic resistance</keyword>
<keyword evidence="2" id="KW-0813">Transport</keyword>